<evidence type="ECO:0000259" key="1">
    <source>
        <dbReference type="PROSITE" id="PS51379"/>
    </source>
</evidence>
<dbReference type="EC" id="1.1.1.-" evidence="2"/>
<dbReference type="EMBL" id="VSSQ01002312">
    <property type="protein sequence ID" value="MPM14633.1"/>
    <property type="molecule type" value="Genomic_DNA"/>
</dbReference>
<dbReference type="Gene3D" id="3.20.20.100">
    <property type="entry name" value="NADP-dependent oxidoreductase domain"/>
    <property type="match status" value="1"/>
</dbReference>
<dbReference type="PROSITE" id="PS00198">
    <property type="entry name" value="4FE4S_FER_1"/>
    <property type="match status" value="1"/>
</dbReference>
<dbReference type="Pfam" id="PF00248">
    <property type="entry name" value="Aldo_ket_red"/>
    <property type="match status" value="1"/>
</dbReference>
<protein>
    <submittedName>
        <fullName evidence="2">Aldo-keto reductase IolS</fullName>
        <ecNumber evidence="2">1.1.1.-</ecNumber>
    </submittedName>
</protein>
<reference evidence="2" key="1">
    <citation type="submission" date="2019-08" db="EMBL/GenBank/DDBJ databases">
        <authorList>
            <person name="Kucharzyk K."/>
            <person name="Murdoch R.W."/>
            <person name="Higgins S."/>
            <person name="Loffler F."/>
        </authorList>
    </citation>
    <scope>NUCLEOTIDE SEQUENCE</scope>
</reference>
<accession>A0A644XK84</accession>
<dbReference type="InterPro" id="IPR017896">
    <property type="entry name" value="4Fe4S_Fe-S-bd"/>
</dbReference>
<name>A0A644XK84_9ZZZZ</name>
<dbReference type="SUPFAM" id="SSF51430">
    <property type="entry name" value="NAD(P)-linked oxidoreductase"/>
    <property type="match status" value="1"/>
</dbReference>
<dbReference type="GO" id="GO:0016491">
    <property type="term" value="F:oxidoreductase activity"/>
    <property type="evidence" value="ECO:0007669"/>
    <property type="project" value="UniProtKB-KW"/>
</dbReference>
<organism evidence="2">
    <name type="scientific">bioreactor metagenome</name>
    <dbReference type="NCBI Taxonomy" id="1076179"/>
    <lineage>
        <taxon>unclassified sequences</taxon>
        <taxon>metagenomes</taxon>
        <taxon>ecological metagenomes</taxon>
    </lineage>
</organism>
<dbReference type="AlphaFoldDB" id="A0A644XK84"/>
<dbReference type="InterPro" id="IPR036812">
    <property type="entry name" value="NAD(P)_OxRdtase_dom_sf"/>
</dbReference>
<evidence type="ECO:0000313" key="2">
    <source>
        <dbReference type="EMBL" id="MPM14633.1"/>
    </source>
</evidence>
<gene>
    <name evidence="2" type="primary">iolS_7</name>
    <name evidence="2" type="ORF">SDC9_60997</name>
</gene>
<dbReference type="SUPFAM" id="SSF46548">
    <property type="entry name" value="alpha-helical ferredoxin"/>
    <property type="match status" value="1"/>
</dbReference>
<dbReference type="PROSITE" id="PS51379">
    <property type="entry name" value="4FE4S_FER_2"/>
    <property type="match status" value="1"/>
</dbReference>
<dbReference type="PANTHER" id="PTHR43312">
    <property type="entry name" value="D-THREO-ALDOSE 1-DEHYDROGENASE"/>
    <property type="match status" value="1"/>
</dbReference>
<keyword evidence="2" id="KW-0560">Oxidoreductase</keyword>
<dbReference type="CDD" id="cd19100">
    <property type="entry name" value="AKR_unchar"/>
    <property type="match status" value="1"/>
</dbReference>
<proteinExistence type="predicted"/>
<feature type="domain" description="4Fe-4S ferredoxin-type" evidence="1">
    <location>
        <begin position="296"/>
        <end position="328"/>
    </location>
</feature>
<sequence>MEIEKVRLGRTELLVTKTAFGALPVQRVSHSDATALLRRAFDAGINYFDTANAYTDSEEKLGEALGDVRHEIVISTKSGGKDKNTVQSHIEESLRRLKTDYIDLFQFHNPAQLPDINDPDGPFAAALEAKQKGYVRHIGITNHRLNVALAAVDSGNFETMQFPFCYLSSDKDIDLTARCKAADMGFIAMKGLSGGMLNNAAACYAFMQGYDNVVPIWGIQHEWELDQWLELTEKCQKMTPELQAVIDKDREELAHNFCRSCGYCLPCAAGIDIPQAARMAMLLRRAPYQPYMSDEWHAKMHKIEDCIHCNACKSRCPYELDTPTLLQSMLKDYDEFYALHHSAV</sequence>
<comment type="caution">
    <text evidence="2">The sequence shown here is derived from an EMBL/GenBank/DDBJ whole genome shotgun (WGS) entry which is preliminary data.</text>
</comment>
<dbReference type="InterPro" id="IPR020471">
    <property type="entry name" value="AKR"/>
</dbReference>
<dbReference type="PRINTS" id="PR00069">
    <property type="entry name" value="ALDKETRDTASE"/>
</dbReference>
<dbReference type="PANTHER" id="PTHR43312:SF1">
    <property type="entry name" value="NADP-DEPENDENT OXIDOREDUCTASE DOMAIN-CONTAINING PROTEIN"/>
    <property type="match status" value="1"/>
</dbReference>
<dbReference type="Pfam" id="PF13534">
    <property type="entry name" value="Fer4_17"/>
    <property type="match status" value="1"/>
</dbReference>
<dbReference type="InterPro" id="IPR017900">
    <property type="entry name" value="4Fe4S_Fe_S_CS"/>
</dbReference>
<dbReference type="InterPro" id="IPR053135">
    <property type="entry name" value="AKR2_Oxidoreductase"/>
</dbReference>
<dbReference type="InterPro" id="IPR023210">
    <property type="entry name" value="NADP_OxRdtase_dom"/>
</dbReference>